<evidence type="ECO:0000313" key="8">
    <source>
        <dbReference type="Proteomes" id="UP000551758"/>
    </source>
</evidence>
<dbReference type="InterPro" id="IPR003877">
    <property type="entry name" value="SPRY_dom"/>
</dbReference>
<dbReference type="Pfam" id="PF00643">
    <property type="entry name" value="zf-B_box"/>
    <property type="match status" value="1"/>
</dbReference>
<dbReference type="Pfam" id="PF00622">
    <property type="entry name" value="SPRY"/>
    <property type="match status" value="1"/>
</dbReference>
<keyword evidence="8" id="KW-1185">Reference proteome</keyword>
<dbReference type="InterPro" id="IPR003879">
    <property type="entry name" value="Butyrophylin_SPRY"/>
</dbReference>
<dbReference type="InterPro" id="IPR000315">
    <property type="entry name" value="Znf_B-box"/>
</dbReference>
<comment type="caution">
    <text evidence="7">The sequence shown here is derived from an EMBL/GenBank/DDBJ whole genome shotgun (WGS) entry which is preliminary data.</text>
</comment>
<dbReference type="InterPro" id="IPR013320">
    <property type="entry name" value="ConA-like_dom_sf"/>
</dbReference>
<dbReference type="SUPFAM" id="SSF57845">
    <property type="entry name" value="B-box zinc-binding domain"/>
    <property type="match status" value="1"/>
</dbReference>
<dbReference type="PROSITE" id="PS50188">
    <property type="entry name" value="B302_SPRY"/>
    <property type="match status" value="1"/>
</dbReference>
<dbReference type="CDD" id="cd19761">
    <property type="entry name" value="Bbox2_TRIM5-like"/>
    <property type="match status" value="1"/>
</dbReference>
<protein>
    <submittedName>
        <fullName evidence="7">Uncharacterized protein</fullName>
    </submittedName>
</protein>
<dbReference type="PRINTS" id="PR01407">
    <property type="entry name" value="BUTYPHLNCDUF"/>
</dbReference>
<dbReference type="Proteomes" id="UP000551758">
    <property type="component" value="Unassembled WGS sequence"/>
</dbReference>
<evidence type="ECO:0000256" key="4">
    <source>
        <dbReference type="SAM" id="Coils"/>
    </source>
</evidence>
<proteinExistence type="predicted"/>
<dbReference type="InterPro" id="IPR050143">
    <property type="entry name" value="TRIM/RBCC"/>
</dbReference>
<evidence type="ECO:0000256" key="2">
    <source>
        <dbReference type="ARBA" id="ARBA00022833"/>
    </source>
</evidence>
<organism evidence="7 8">
    <name type="scientific">Diceros bicornis minor</name>
    <name type="common">South-central black rhinoceros</name>
    <dbReference type="NCBI Taxonomy" id="77932"/>
    <lineage>
        <taxon>Eukaryota</taxon>
        <taxon>Metazoa</taxon>
        <taxon>Chordata</taxon>
        <taxon>Craniata</taxon>
        <taxon>Vertebrata</taxon>
        <taxon>Euteleostomi</taxon>
        <taxon>Mammalia</taxon>
        <taxon>Eutheria</taxon>
        <taxon>Laurasiatheria</taxon>
        <taxon>Perissodactyla</taxon>
        <taxon>Rhinocerotidae</taxon>
        <taxon>Diceros</taxon>
    </lineage>
</organism>
<reference evidence="7 8" key="1">
    <citation type="journal article" date="2020" name="Mol. Biol. Evol.">
        <title>Interspecific Gene Flow and the Evolution of Specialization in Black and White Rhinoceros.</title>
        <authorList>
            <person name="Moodley Y."/>
            <person name="Westbury M.V."/>
            <person name="Russo I.M."/>
            <person name="Gopalakrishnan S."/>
            <person name="Rakotoarivelo A."/>
            <person name="Olsen R.A."/>
            <person name="Prost S."/>
            <person name="Tunstall T."/>
            <person name="Ryder O.A."/>
            <person name="Dalen L."/>
            <person name="Bruford M.W."/>
        </authorList>
    </citation>
    <scope>NUCLEOTIDE SEQUENCE [LARGE SCALE GENOMIC DNA]</scope>
    <source>
        <strain evidence="7">SBR-YM</strain>
        <tissue evidence="7">Skin</tissue>
    </source>
</reference>
<evidence type="ECO:0000259" key="5">
    <source>
        <dbReference type="PROSITE" id="PS50119"/>
    </source>
</evidence>
<accession>A0A7J7ESH9</accession>
<dbReference type="AlphaFoldDB" id="A0A7J7ESH9"/>
<evidence type="ECO:0000313" key="7">
    <source>
        <dbReference type="EMBL" id="KAF5918750.1"/>
    </source>
</evidence>
<keyword evidence="1 3" id="KW-0479">Metal-binding</keyword>
<keyword evidence="4" id="KW-0175">Coiled coil</keyword>
<evidence type="ECO:0000259" key="6">
    <source>
        <dbReference type="PROSITE" id="PS50188"/>
    </source>
</evidence>
<feature type="coiled-coil region" evidence="4">
    <location>
        <begin position="61"/>
        <end position="102"/>
    </location>
</feature>
<feature type="domain" description="B box-type" evidence="5">
    <location>
        <begin position="19"/>
        <end position="60"/>
    </location>
</feature>
<dbReference type="InterPro" id="IPR001870">
    <property type="entry name" value="B30.2/SPRY"/>
</dbReference>
<keyword evidence="1 3" id="KW-0863">Zinc-finger</keyword>
<evidence type="ECO:0000256" key="1">
    <source>
        <dbReference type="ARBA" id="ARBA00022771"/>
    </source>
</evidence>
<dbReference type="InterPro" id="IPR043136">
    <property type="entry name" value="B30.2/SPRY_sf"/>
</dbReference>
<dbReference type="PROSITE" id="PS50119">
    <property type="entry name" value="ZF_BBOX"/>
    <property type="match status" value="1"/>
</dbReference>
<dbReference type="EMBL" id="JACDTQ010002427">
    <property type="protein sequence ID" value="KAF5918750.1"/>
    <property type="molecule type" value="Genomic_DNA"/>
</dbReference>
<sequence>MANIVKRLREVKFSPEEEQKRDICVHHQKTFLLFCEEDGKVICWLCERSKEHCGHHIFLMEEVAQDYQEKLQAALERLRKEQQEAEKLEADAREEITTWKNQIQSEKQHVQAAFKQLRDILDCEEQKELLALNNEVGDVLDNPAESENALVQQSQLMRALISDVEHQLQGQQRRCCRSETWTLKKPEMFSRELKHVFQVPDLKGMLQMSKVEAMLEPVNFVSNIVLSEDQRQVRVMDPVMSLNTDSCDFSAFDVLGHKCFTLGKRVSRKTDWILGVCNAKNYFNRTYFFQRTSSKSVNHTNVYSTYRPQYGYWVIGLQSGSEYNVFEDSPTSDPKVLTLSMAVPPHHVGVFLDSEACTVSLFNVTIMGHSCTSSLIIFSGMVYPYFNPWNCPRPITVCPPSS</sequence>
<feature type="domain" description="B30.2/SPRY" evidence="6">
    <location>
        <begin position="192"/>
        <end position="402"/>
    </location>
</feature>
<dbReference type="Gene3D" id="3.30.160.60">
    <property type="entry name" value="Classic Zinc Finger"/>
    <property type="match status" value="1"/>
</dbReference>
<dbReference type="SMART" id="SM00336">
    <property type="entry name" value="BBOX"/>
    <property type="match status" value="1"/>
</dbReference>
<name>A0A7J7ESH9_DICBM</name>
<keyword evidence="2" id="KW-0862">Zinc</keyword>
<dbReference type="SUPFAM" id="SSF49899">
    <property type="entry name" value="Concanavalin A-like lectins/glucanases"/>
    <property type="match status" value="1"/>
</dbReference>
<gene>
    <name evidence="7" type="ORF">HPG69_005788</name>
</gene>
<dbReference type="PANTHER" id="PTHR24103">
    <property type="entry name" value="E3 UBIQUITIN-PROTEIN LIGASE TRIM"/>
    <property type="match status" value="1"/>
</dbReference>
<evidence type="ECO:0000256" key="3">
    <source>
        <dbReference type="PROSITE-ProRule" id="PRU00024"/>
    </source>
</evidence>
<dbReference type="GO" id="GO:0008270">
    <property type="term" value="F:zinc ion binding"/>
    <property type="evidence" value="ECO:0007669"/>
    <property type="project" value="UniProtKB-KW"/>
</dbReference>
<dbReference type="Gene3D" id="2.60.120.920">
    <property type="match status" value="1"/>
</dbReference>